<dbReference type="PANTHER" id="PTHR12537">
    <property type="entry name" value="RNA BINDING PROTEIN PUMILIO-RELATED"/>
    <property type="match status" value="1"/>
</dbReference>
<dbReference type="Gene3D" id="1.25.10.10">
    <property type="entry name" value="Leucine-rich Repeat Variant"/>
    <property type="match status" value="1"/>
</dbReference>
<keyword evidence="1" id="KW-0677">Repeat</keyword>
<reference evidence="3 4" key="1">
    <citation type="journal article" date="2014" name="Genome Announc.">
        <title>Genome Sequence of the Microsporidian Species Nematocida sp1 Strain ERTm6 (ATCC PRA-372).</title>
        <authorList>
            <person name="Bakowski M.A."/>
            <person name="Priest M."/>
            <person name="Young S."/>
            <person name="Cuomo C.A."/>
            <person name="Troemel E.R."/>
        </authorList>
    </citation>
    <scope>NUCLEOTIDE SEQUENCE [LARGE SCALE GENOMIC DNA]</scope>
    <source>
        <strain evidence="3 4">ERTm6</strain>
    </source>
</reference>
<name>A0A086IYZ2_NEMA1</name>
<dbReference type="OrthoDB" id="2191363at2759"/>
<dbReference type="GeneID" id="77677405"/>
<gene>
    <name evidence="3" type="ORF">NESG_02432</name>
</gene>
<dbReference type="GO" id="GO:0005737">
    <property type="term" value="C:cytoplasm"/>
    <property type="evidence" value="ECO:0007669"/>
    <property type="project" value="TreeGrafter"/>
</dbReference>
<comment type="caution">
    <text evidence="3">The sequence shown here is derived from an EMBL/GenBank/DDBJ whole genome shotgun (WGS) entry which is preliminary data.</text>
</comment>
<sequence>MQDKTISLRWLGKHATQSKEQLKIDPIKNLPLMESSVEIKKNKKYSRDSVGCISRPTRVLQIWYPEVQNGRADPICLCFLCDEESVCSMCNCASGCEDPEEKTGEVSFVNAKKECIEESLHMENKIDAFTRKETSAHRNYRFDFCQKCMYLKSWPIISIEERMCTAKFITVGQALAFYQAHKYILLMSFGDDIRMPILHPAPSVNLLLGVLDMAFSAQKMNIEETEFECTGEERMKREIRMKSGVGNFVEPCKSLDFIGMASGRNSNIVLQERIREMTQEGLLQCISTLTAQEFVYLAKHKYGTYVIQLIISQIKEILLVEEVKKHMAPYSTSLLQHEIGNYVIQKIINYDVKFVFDCFMKDFKQIASSKIGSRAFKGCIKHFHLQRKEIIHVLSSEFLESLPFEEQKVIRTALKEILFVNNKGN</sequence>
<dbReference type="GO" id="GO:0010608">
    <property type="term" value="P:post-transcriptional regulation of gene expression"/>
    <property type="evidence" value="ECO:0007669"/>
    <property type="project" value="TreeGrafter"/>
</dbReference>
<dbReference type="InterPro" id="IPR001313">
    <property type="entry name" value="Pumilio_RNA-bd_rpt"/>
</dbReference>
<dbReference type="InterPro" id="IPR016024">
    <property type="entry name" value="ARM-type_fold"/>
</dbReference>
<dbReference type="SUPFAM" id="SSF48371">
    <property type="entry name" value="ARM repeat"/>
    <property type="match status" value="1"/>
</dbReference>
<proteinExistence type="predicted"/>
<dbReference type="Proteomes" id="UP000054524">
    <property type="component" value="Unassembled WGS sequence"/>
</dbReference>
<evidence type="ECO:0000313" key="3">
    <source>
        <dbReference type="EMBL" id="KFG25110.1"/>
    </source>
</evidence>
<evidence type="ECO:0000313" key="4">
    <source>
        <dbReference type="Proteomes" id="UP000054524"/>
    </source>
</evidence>
<dbReference type="AlphaFoldDB" id="A0A086IYZ2"/>
<dbReference type="GO" id="GO:0003729">
    <property type="term" value="F:mRNA binding"/>
    <property type="evidence" value="ECO:0007669"/>
    <property type="project" value="TreeGrafter"/>
</dbReference>
<evidence type="ECO:0000256" key="2">
    <source>
        <dbReference type="PROSITE-ProRule" id="PRU00317"/>
    </source>
</evidence>
<keyword evidence="4" id="KW-1185">Reference proteome</keyword>
<dbReference type="Pfam" id="PF00806">
    <property type="entry name" value="PUF"/>
    <property type="match status" value="2"/>
</dbReference>
<evidence type="ECO:0000256" key="1">
    <source>
        <dbReference type="ARBA" id="ARBA00022737"/>
    </source>
</evidence>
<dbReference type="PANTHER" id="PTHR12537:SF13">
    <property type="entry name" value="PUMILIO HOMOLOGY DOMAIN FAMILY MEMBER 4"/>
    <property type="match status" value="1"/>
</dbReference>
<evidence type="ECO:0008006" key="5">
    <source>
        <dbReference type="Google" id="ProtNLM"/>
    </source>
</evidence>
<organism evidence="3 4">
    <name type="scientific">Nematocida ausubeli (strain ATCC PRA-371 / ERTm2)</name>
    <name type="common">Nematode killer fungus</name>
    <dbReference type="NCBI Taxonomy" id="1913371"/>
    <lineage>
        <taxon>Eukaryota</taxon>
        <taxon>Fungi</taxon>
        <taxon>Fungi incertae sedis</taxon>
        <taxon>Microsporidia</taxon>
        <taxon>Nematocida</taxon>
    </lineage>
</organism>
<dbReference type="PROSITE" id="PS50302">
    <property type="entry name" value="PUM"/>
    <property type="match status" value="1"/>
</dbReference>
<dbReference type="EMBL" id="AKIJ01000007">
    <property type="protein sequence ID" value="KFG25110.1"/>
    <property type="molecule type" value="Genomic_DNA"/>
</dbReference>
<protein>
    <recommendedName>
        <fullName evidence="5">PUM-HD domain-containing protein</fullName>
    </recommendedName>
</protein>
<dbReference type="RefSeq" id="XP_052903665.1">
    <property type="nucleotide sequence ID" value="XM_053050036.1"/>
</dbReference>
<dbReference type="SMART" id="SM00025">
    <property type="entry name" value="Pumilio"/>
    <property type="match status" value="3"/>
</dbReference>
<dbReference type="HOGENOM" id="CLU_649060_0_0_1"/>
<dbReference type="InterPro" id="IPR011989">
    <property type="entry name" value="ARM-like"/>
</dbReference>
<feature type="repeat" description="Pumilio" evidence="2">
    <location>
        <begin position="288"/>
        <end position="325"/>
    </location>
</feature>
<accession>A0A086IYZ2</accession>